<sequence length="850" mass="97911">MKKNKKLFFNAFTFSTLLISSPFLAISCVNEKNNPVVNQLIANDKGRGYFPSTIEKMLRNAQTKEDILSIINSFSSQKLNLNTKKLNVNFDKSIFKDFTDHRGNRETKIILNLDNGKETEVLLNNLGINNEYDPSVHEFEKQLKQYFWDGELIIEGIATSAAATKDDDSLAQKISNEVTAQKTYQEQLEVIKKYFDVSYVINDEYDYFISQGTHPHPNELHWVFGRIKKDATDRNNIQWISNVIKGIGKESKYEDAHAGDWNNPTSTYAIGSLNFTQNLTNLGKSTTSDDFLSTLKNKFPNPKWDDEELLNLFKQYINIDGEYDKNKYSIFFDLPSTHTHGPGNLHLYYQLKDFDKNTIIYKAVAINNFGQLFTVGKYQFAKFAGVWEKTEENFLKDKALYTSRYTFLKQLSNITNVDEMFEHIKNYINLNKVENSNEKVLSFNFNQSLANLKFKSEFFKYYIDKNNSSYNNVKGEITIQFVQENLLTGEKETTDHIIKGFKGQNNKSSLYKSLFNGEITLTPIFDIVNHGAEYGTAASFLNLLKLKSNFNDQLNTLKEYFGDLNTNLDEENYEYAFDLDKSEIIHDTDATDILNIKVLKTNKETKNKEEAILPIYNLSVNDVDLTKSNLFNGEINIVNYIIPSYDLENTSQYEVPEAKVFFDETVKESLEETSDLFYGKDVTLTSKSLYRQADFDDVDELVLVFNVQNIQTQEISTKKVIVKNFGQYRKLGDYVFNLKPPALNDDNKVAAWEIKEALSNLEGHAKWDKLLELLIQDKVVGVEFDGETKFNEVKHTFNYAILEEEYIGEAPTSGRAQNYGYLRLKLAAYEGDNSDNPRETLNLFIKLDRA</sequence>
<keyword evidence="1" id="KW-0732">Signal</keyword>
<gene>
    <name evidence="2" type="ORF">MCSF7_00316</name>
</gene>
<evidence type="ECO:0000313" key="2">
    <source>
        <dbReference type="EMBL" id="EGV00399.1"/>
    </source>
</evidence>
<reference evidence="2 3" key="1">
    <citation type="journal article" date="2013" name="Genome Announc.">
        <title>Genome Sequence of Mycoplasma columbinum Strain SF7.</title>
        <authorList>
            <person name="Guo Z."/>
            <person name="Xu X."/>
            <person name="Zheng Q."/>
            <person name="Li T."/>
            <person name="Kuang S."/>
            <person name="Zhang Z."/>
            <person name="Chen Y."/>
            <person name="Lu X."/>
            <person name="Zhou R."/>
            <person name="Bi D."/>
            <person name="Jin H."/>
        </authorList>
    </citation>
    <scope>NUCLEOTIDE SEQUENCE [LARGE SCALE GENOMIC DNA]</scope>
    <source>
        <strain evidence="2 3">SF7</strain>
    </source>
</reference>
<keyword evidence="3" id="KW-1185">Reference proteome</keyword>
<evidence type="ECO:0008006" key="4">
    <source>
        <dbReference type="Google" id="ProtNLM"/>
    </source>
</evidence>
<dbReference type="EMBL" id="AFXA01000008">
    <property type="protein sequence ID" value="EGV00399.1"/>
    <property type="molecule type" value="Genomic_DNA"/>
</dbReference>
<evidence type="ECO:0000256" key="1">
    <source>
        <dbReference type="SAM" id="SignalP"/>
    </source>
</evidence>
<protein>
    <recommendedName>
        <fullName evidence="4">Lipoprotein</fullName>
    </recommendedName>
</protein>
<dbReference type="PROSITE" id="PS51257">
    <property type="entry name" value="PROKAR_LIPOPROTEIN"/>
    <property type="match status" value="1"/>
</dbReference>
<proteinExistence type="predicted"/>
<comment type="caution">
    <text evidence="2">The sequence shown here is derived from an EMBL/GenBank/DDBJ whole genome shotgun (WGS) entry which is preliminary data.</text>
</comment>
<feature type="signal peptide" evidence="1">
    <location>
        <begin position="1"/>
        <end position="25"/>
    </location>
</feature>
<dbReference type="eggNOG" id="ENOG5031Z8C">
    <property type="taxonomic scope" value="Bacteria"/>
</dbReference>
<feature type="chain" id="PRO_5003394226" description="Lipoprotein" evidence="1">
    <location>
        <begin position="26"/>
        <end position="850"/>
    </location>
</feature>
<dbReference type="Proteomes" id="UP000004978">
    <property type="component" value="Unassembled WGS sequence"/>
</dbReference>
<organism evidence="2 3">
    <name type="scientific">Mycoplasmopsis columbina SF7</name>
    <dbReference type="NCBI Taxonomy" id="1037410"/>
    <lineage>
        <taxon>Bacteria</taxon>
        <taxon>Bacillati</taxon>
        <taxon>Mycoplasmatota</taxon>
        <taxon>Mycoplasmoidales</taxon>
        <taxon>Metamycoplasmataceae</taxon>
        <taxon>Mycoplasmopsis</taxon>
    </lineage>
</organism>
<dbReference type="STRING" id="1037410.MCSF7_00316"/>
<accession>F9UJL8</accession>
<evidence type="ECO:0000313" key="3">
    <source>
        <dbReference type="Proteomes" id="UP000004978"/>
    </source>
</evidence>
<dbReference type="RefSeq" id="WP_006608485.1">
    <property type="nucleotide sequence ID" value="NZ_AFXA01000008.1"/>
</dbReference>
<name>F9UJL8_9BACT</name>
<dbReference type="AlphaFoldDB" id="F9UJL8"/>